<evidence type="ECO:0000313" key="4">
    <source>
        <dbReference type="EMBL" id="KAK3322053.1"/>
    </source>
</evidence>
<dbReference type="GO" id="GO:0008061">
    <property type="term" value="F:chitin binding"/>
    <property type="evidence" value="ECO:0007669"/>
    <property type="project" value="InterPro"/>
</dbReference>
<feature type="domain" description="GH18" evidence="3">
    <location>
        <begin position="31"/>
        <end position="388"/>
    </location>
</feature>
<proteinExistence type="predicted"/>
<evidence type="ECO:0000259" key="3">
    <source>
        <dbReference type="PROSITE" id="PS51910"/>
    </source>
</evidence>
<accession>A0AAE0M843</accession>
<protein>
    <recommendedName>
        <fullName evidence="1">chitinase</fullName>
        <ecNumber evidence="1">3.2.1.14</ecNumber>
    </recommendedName>
</protein>
<dbReference type="GO" id="GO:0006032">
    <property type="term" value="P:chitin catabolic process"/>
    <property type="evidence" value="ECO:0007669"/>
    <property type="project" value="TreeGrafter"/>
</dbReference>
<dbReference type="Pfam" id="PF00704">
    <property type="entry name" value="Glyco_hydro_18"/>
    <property type="match status" value="1"/>
</dbReference>
<evidence type="ECO:0000256" key="2">
    <source>
        <dbReference type="SAM" id="SignalP"/>
    </source>
</evidence>
<dbReference type="InterPro" id="IPR011583">
    <property type="entry name" value="Chitinase_II/V-like_cat"/>
</dbReference>
<dbReference type="AlphaFoldDB" id="A0AAE0M843"/>
<comment type="caution">
    <text evidence="4">The sequence shown here is derived from an EMBL/GenBank/DDBJ whole genome shotgun (WGS) entry which is preliminary data.</text>
</comment>
<dbReference type="InterPro" id="IPR050314">
    <property type="entry name" value="Glycosyl_Hydrlase_18"/>
</dbReference>
<name>A0AAE0M843_9PEZI</name>
<feature type="chain" id="PRO_5042217495" description="chitinase" evidence="2">
    <location>
        <begin position="23"/>
        <end position="397"/>
    </location>
</feature>
<keyword evidence="4" id="KW-0378">Hydrolase</keyword>
<dbReference type="Gene3D" id="3.20.20.80">
    <property type="entry name" value="Glycosidases"/>
    <property type="match status" value="1"/>
</dbReference>
<sequence>MLLPSWSLSLVLRWTLLVMAAATEVAAIASPRCIMYLTGQHPVVPPVDQLEHVTHVALAFMSPGIFNDPLRTDWPLFTTVDDVRAKFRKDAKIMIAIGGWGDTIGFSVAALTDATRKVFAENVARMVEATGADGVDVDWEYPGGNGEDYKEVPNSAKYWEINAYPILLGELRAALGPDKVLSAAVPGLERDMLAFTRETVPHIMRHLDFLNVMTYDLLNRRDNVTKHHTGVNLSLEAVDNYVARGAAPQTLNLGFAFYTKYVRTEHEACAKLASPVGCPTLLLEDPKTGVDLGRTGGFSWHDSVPEDVAESFTRAVEKGTYDDQKGGYYYWDEAEDIWWTFDTTDAIRHKFPLIMDKRRLGGVFAWGLGEDAPMYEHLAALNDGLARHKSKNRKEEL</sequence>
<reference evidence="4" key="1">
    <citation type="journal article" date="2023" name="Mol. Phylogenet. Evol.">
        <title>Genome-scale phylogeny and comparative genomics of the fungal order Sordariales.</title>
        <authorList>
            <person name="Hensen N."/>
            <person name="Bonometti L."/>
            <person name="Westerberg I."/>
            <person name="Brannstrom I.O."/>
            <person name="Guillou S."/>
            <person name="Cros-Aarteil S."/>
            <person name="Calhoun S."/>
            <person name="Haridas S."/>
            <person name="Kuo A."/>
            <person name="Mondo S."/>
            <person name="Pangilinan J."/>
            <person name="Riley R."/>
            <person name="LaButti K."/>
            <person name="Andreopoulos B."/>
            <person name="Lipzen A."/>
            <person name="Chen C."/>
            <person name="Yan M."/>
            <person name="Daum C."/>
            <person name="Ng V."/>
            <person name="Clum A."/>
            <person name="Steindorff A."/>
            <person name="Ohm R.A."/>
            <person name="Martin F."/>
            <person name="Silar P."/>
            <person name="Natvig D.O."/>
            <person name="Lalanne C."/>
            <person name="Gautier V."/>
            <person name="Ament-Velasquez S.L."/>
            <person name="Kruys A."/>
            <person name="Hutchinson M.I."/>
            <person name="Powell A.J."/>
            <person name="Barry K."/>
            <person name="Miller A.N."/>
            <person name="Grigoriev I.V."/>
            <person name="Debuchy R."/>
            <person name="Gladieux P."/>
            <person name="Hiltunen Thoren M."/>
            <person name="Johannesson H."/>
        </authorList>
    </citation>
    <scope>NUCLEOTIDE SEQUENCE</scope>
    <source>
        <strain evidence="4">CBS 118394</strain>
    </source>
</reference>
<dbReference type="EC" id="3.2.1.14" evidence="1"/>
<dbReference type="SMART" id="SM00636">
    <property type="entry name" value="Glyco_18"/>
    <property type="match status" value="1"/>
</dbReference>
<dbReference type="Proteomes" id="UP001283341">
    <property type="component" value="Unassembled WGS sequence"/>
</dbReference>
<keyword evidence="2" id="KW-0732">Signal</keyword>
<organism evidence="4 5">
    <name type="scientific">Apodospora peruviana</name>
    <dbReference type="NCBI Taxonomy" id="516989"/>
    <lineage>
        <taxon>Eukaryota</taxon>
        <taxon>Fungi</taxon>
        <taxon>Dikarya</taxon>
        <taxon>Ascomycota</taxon>
        <taxon>Pezizomycotina</taxon>
        <taxon>Sordariomycetes</taxon>
        <taxon>Sordariomycetidae</taxon>
        <taxon>Sordariales</taxon>
        <taxon>Lasiosphaeriaceae</taxon>
        <taxon>Apodospora</taxon>
    </lineage>
</organism>
<feature type="signal peptide" evidence="2">
    <location>
        <begin position="1"/>
        <end position="22"/>
    </location>
</feature>
<dbReference type="FunFam" id="3.20.20.80:FF:000159">
    <property type="entry name" value="Class V chitinase, putative"/>
    <property type="match status" value="1"/>
</dbReference>
<dbReference type="InterPro" id="IPR001223">
    <property type="entry name" value="Glyco_hydro18_cat"/>
</dbReference>
<dbReference type="GO" id="GO:0005576">
    <property type="term" value="C:extracellular region"/>
    <property type="evidence" value="ECO:0007669"/>
    <property type="project" value="TreeGrafter"/>
</dbReference>
<dbReference type="InterPro" id="IPR017853">
    <property type="entry name" value="GH"/>
</dbReference>
<dbReference type="PANTHER" id="PTHR11177">
    <property type="entry name" value="CHITINASE"/>
    <property type="match status" value="1"/>
</dbReference>
<dbReference type="PROSITE" id="PS51910">
    <property type="entry name" value="GH18_2"/>
    <property type="match status" value="1"/>
</dbReference>
<evidence type="ECO:0000256" key="1">
    <source>
        <dbReference type="ARBA" id="ARBA00012729"/>
    </source>
</evidence>
<evidence type="ECO:0000313" key="5">
    <source>
        <dbReference type="Proteomes" id="UP001283341"/>
    </source>
</evidence>
<gene>
    <name evidence="4" type="ORF">B0H66DRAFT_186936</name>
</gene>
<dbReference type="SUPFAM" id="SSF51445">
    <property type="entry name" value="(Trans)glycosidases"/>
    <property type="match status" value="1"/>
</dbReference>
<dbReference type="PANTHER" id="PTHR11177:SF378">
    <property type="entry name" value="CHITINASE"/>
    <property type="match status" value="1"/>
</dbReference>
<dbReference type="GO" id="GO:0005975">
    <property type="term" value="P:carbohydrate metabolic process"/>
    <property type="evidence" value="ECO:0007669"/>
    <property type="project" value="InterPro"/>
</dbReference>
<reference evidence="4" key="2">
    <citation type="submission" date="2023-06" db="EMBL/GenBank/DDBJ databases">
        <authorList>
            <consortium name="Lawrence Berkeley National Laboratory"/>
            <person name="Haridas S."/>
            <person name="Hensen N."/>
            <person name="Bonometti L."/>
            <person name="Westerberg I."/>
            <person name="Brannstrom I.O."/>
            <person name="Guillou S."/>
            <person name="Cros-Aarteil S."/>
            <person name="Calhoun S."/>
            <person name="Kuo A."/>
            <person name="Mondo S."/>
            <person name="Pangilinan J."/>
            <person name="Riley R."/>
            <person name="Labutti K."/>
            <person name="Andreopoulos B."/>
            <person name="Lipzen A."/>
            <person name="Chen C."/>
            <person name="Yanf M."/>
            <person name="Daum C."/>
            <person name="Ng V."/>
            <person name="Clum A."/>
            <person name="Steindorff A."/>
            <person name="Ohm R."/>
            <person name="Martin F."/>
            <person name="Silar P."/>
            <person name="Natvig D."/>
            <person name="Lalanne C."/>
            <person name="Gautier V."/>
            <person name="Ament-Velasquez S.L."/>
            <person name="Kruys A."/>
            <person name="Hutchinson M.I."/>
            <person name="Powell A.J."/>
            <person name="Barry K."/>
            <person name="Miller A.N."/>
            <person name="Grigoriev I.V."/>
            <person name="Debuchy R."/>
            <person name="Gladieux P."/>
            <person name="Thoren M.H."/>
            <person name="Johannesson H."/>
        </authorList>
    </citation>
    <scope>NUCLEOTIDE SEQUENCE</scope>
    <source>
        <strain evidence="4">CBS 118394</strain>
    </source>
</reference>
<dbReference type="EMBL" id="JAUEDM010000003">
    <property type="protein sequence ID" value="KAK3322053.1"/>
    <property type="molecule type" value="Genomic_DNA"/>
</dbReference>
<keyword evidence="5" id="KW-1185">Reference proteome</keyword>
<dbReference type="GO" id="GO:0008843">
    <property type="term" value="F:endochitinase activity"/>
    <property type="evidence" value="ECO:0007669"/>
    <property type="project" value="UniProtKB-EC"/>
</dbReference>